<dbReference type="InterPro" id="IPR019775">
    <property type="entry name" value="WD40_repeat_CS"/>
</dbReference>
<feature type="repeat" description="WD" evidence="3">
    <location>
        <begin position="319"/>
        <end position="351"/>
    </location>
</feature>
<dbReference type="InterPro" id="IPR036322">
    <property type="entry name" value="WD40_repeat_dom_sf"/>
</dbReference>
<dbReference type="OrthoDB" id="674604at2759"/>
<proteinExistence type="predicted"/>
<evidence type="ECO:0000256" key="3">
    <source>
        <dbReference type="PROSITE-ProRule" id="PRU00221"/>
    </source>
</evidence>
<dbReference type="SMART" id="SM00320">
    <property type="entry name" value="WD40"/>
    <property type="match status" value="8"/>
</dbReference>
<dbReference type="PROSITE" id="PS50294">
    <property type="entry name" value="WD_REPEATS_REGION"/>
    <property type="match status" value="6"/>
</dbReference>
<dbReference type="Gene3D" id="2.130.10.10">
    <property type="entry name" value="YVTN repeat-like/Quinoprotein amine dehydrogenase"/>
    <property type="match status" value="3"/>
</dbReference>
<keyword evidence="5" id="KW-1185">Reference proteome</keyword>
<feature type="repeat" description="WD" evidence="3">
    <location>
        <begin position="179"/>
        <end position="220"/>
    </location>
</feature>
<dbReference type="InterPro" id="IPR015943">
    <property type="entry name" value="WD40/YVTN_repeat-like_dom_sf"/>
</dbReference>
<keyword evidence="2" id="KW-0677">Repeat</keyword>
<dbReference type="AlphaFoldDB" id="A0A1V9YIQ5"/>
<dbReference type="STRING" id="1202772.A0A1V9YIQ5"/>
<protein>
    <submittedName>
        <fullName evidence="4">WD domain-containing protein</fullName>
    </submittedName>
</protein>
<feature type="repeat" description="WD" evidence="3">
    <location>
        <begin position="361"/>
        <end position="402"/>
    </location>
</feature>
<keyword evidence="1 3" id="KW-0853">WD repeat</keyword>
<evidence type="ECO:0000313" key="4">
    <source>
        <dbReference type="EMBL" id="OQR85592.1"/>
    </source>
</evidence>
<feature type="repeat" description="WD" evidence="3">
    <location>
        <begin position="136"/>
        <end position="178"/>
    </location>
</feature>
<feature type="repeat" description="WD" evidence="3">
    <location>
        <begin position="403"/>
        <end position="443"/>
    </location>
</feature>
<sequence>MRLEKIFVRHYPPGLRLRYRTSAGETKHSTIDLLSLGPETNLRLLVNQLIEKEPLLTKSHSGLLTTILHALIDKQCSLNADDGDFALDKTLRPHAQPMTNFAISKNAHMLVTSSYDKTARLFRRSAKCRADEKVVLTGHDGVVYCVALNHPYSNLVLTGAFDKTCRLWDTATGKSLRTFSGHEGEVVAVAFNSRGTHFGSCSMDCTATLWDTEAGTSVFDLVGHTAEVATFAFDTTSSLMATGSAHHCLRGTNARVGSCDASVRLWDARYGACFRSFDAHLADIATVSFNHQSNLLLSASADGSARVWDVHNGKPLFTFQDHIGEVTDACFNATGSLLATSGQDGSIYVYDTLHGHKRCICRGHKGEVTKITFNRQGSRIVSAGADKTVRVWDTHSGNCVQVLDGHDDHAFGCQVSYDGKTIVTGSHDNTVRFWVTSDGNEKQ</sequence>
<organism evidence="4 5">
    <name type="scientific">Achlya hypogyna</name>
    <name type="common">Oomycete</name>
    <name type="synonym">Protoachlya hypogyna</name>
    <dbReference type="NCBI Taxonomy" id="1202772"/>
    <lineage>
        <taxon>Eukaryota</taxon>
        <taxon>Sar</taxon>
        <taxon>Stramenopiles</taxon>
        <taxon>Oomycota</taxon>
        <taxon>Saprolegniomycetes</taxon>
        <taxon>Saprolegniales</taxon>
        <taxon>Achlyaceae</taxon>
        <taxon>Achlya</taxon>
    </lineage>
</organism>
<evidence type="ECO:0000256" key="2">
    <source>
        <dbReference type="ARBA" id="ARBA00022737"/>
    </source>
</evidence>
<dbReference type="PANTHER" id="PTHR19848">
    <property type="entry name" value="WD40 REPEAT PROTEIN"/>
    <property type="match status" value="1"/>
</dbReference>
<dbReference type="Proteomes" id="UP000243579">
    <property type="component" value="Unassembled WGS sequence"/>
</dbReference>
<dbReference type="PROSITE" id="PS00678">
    <property type="entry name" value="WD_REPEATS_1"/>
    <property type="match status" value="3"/>
</dbReference>
<evidence type="ECO:0000313" key="5">
    <source>
        <dbReference type="Proteomes" id="UP000243579"/>
    </source>
</evidence>
<evidence type="ECO:0000256" key="1">
    <source>
        <dbReference type="ARBA" id="ARBA00022574"/>
    </source>
</evidence>
<accession>A0A1V9YIQ5</accession>
<dbReference type="InterPro" id="IPR001680">
    <property type="entry name" value="WD40_rpt"/>
</dbReference>
<feature type="repeat" description="WD" evidence="3">
    <location>
        <begin position="277"/>
        <end position="318"/>
    </location>
</feature>
<dbReference type="SUPFAM" id="SSF50978">
    <property type="entry name" value="WD40 repeat-like"/>
    <property type="match status" value="2"/>
</dbReference>
<comment type="caution">
    <text evidence="4">The sequence shown here is derived from an EMBL/GenBank/DDBJ whole genome shotgun (WGS) entry which is preliminary data.</text>
</comment>
<dbReference type="Pfam" id="PF00400">
    <property type="entry name" value="WD40"/>
    <property type="match status" value="8"/>
</dbReference>
<dbReference type="PRINTS" id="PR00320">
    <property type="entry name" value="GPROTEINBRPT"/>
</dbReference>
<reference evidence="4 5" key="1">
    <citation type="journal article" date="2014" name="Genome Biol. Evol.">
        <title>The secreted proteins of Achlya hypogyna and Thraustotheca clavata identify the ancestral oomycete secretome and reveal gene acquisitions by horizontal gene transfer.</title>
        <authorList>
            <person name="Misner I."/>
            <person name="Blouin N."/>
            <person name="Leonard G."/>
            <person name="Richards T.A."/>
            <person name="Lane C.E."/>
        </authorList>
    </citation>
    <scope>NUCLEOTIDE SEQUENCE [LARGE SCALE GENOMIC DNA]</scope>
    <source>
        <strain evidence="4 5">ATCC 48635</strain>
    </source>
</reference>
<dbReference type="EMBL" id="JNBR01001648">
    <property type="protein sequence ID" value="OQR85592.1"/>
    <property type="molecule type" value="Genomic_DNA"/>
</dbReference>
<gene>
    <name evidence="4" type="ORF">ACHHYP_11662</name>
</gene>
<dbReference type="PROSITE" id="PS50082">
    <property type="entry name" value="WD_REPEATS_2"/>
    <property type="match status" value="6"/>
</dbReference>
<dbReference type="InterPro" id="IPR020472">
    <property type="entry name" value="WD40_PAC1"/>
</dbReference>
<name>A0A1V9YIQ5_ACHHY</name>
<dbReference type="PANTHER" id="PTHR19848:SF8">
    <property type="entry name" value="F-BOX AND WD REPEAT DOMAIN CONTAINING 7"/>
    <property type="match status" value="1"/>
</dbReference>
<dbReference type="CDD" id="cd00200">
    <property type="entry name" value="WD40"/>
    <property type="match status" value="1"/>
</dbReference>